<dbReference type="SMART" id="SM00164">
    <property type="entry name" value="TBC"/>
    <property type="match status" value="1"/>
</dbReference>
<dbReference type="GO" id="GO:0005096">
    <property type="term" value="F:GTPase activator activity"/>
    <property type="evidence" value="ECO:0007669"/>
    <property type="project" value="TreeGrafter"/>
</dbReference>
<evidence type="ECO:0000313" key="2">
    <source>
        <dbReference type="EMBL" id="CAH0473223.1"/>
    </source>
</evidence>
<dbReference type="SUPFAM" id="SSF47473">
    <property type="entry name" value="EF-hand"/>
    <property type="match status" value="1"/>
</dbReference>
<evidence type="ECO:0000259" key="1">
    <source>
        <dbReference type="PROSITE" id="PS50086"/>
    </source>
</evidence>
<dbReference type="Gene3D" id="1.10.472.80">
    <property type="entry name" value="Ypt/Rab-GAP domain of gyp1p, domain 3"/>
    <property type="match status" value="1"/>
</dbReference>
<proteinExistence type="predicted"/>
<dbReference type="InterPro" id="IPR011992">
    <property type="entry name" value="EF-hand-dom_pair"/>
</dbReference>
<dbReference type="Gene3D" id="1.10.238.10">
    <property type="entry name" value="EF-hand"/>
    <property type="match status" value="1"/>
</dbReference>
<dbReference type="AlphaFoldDB" id="A0AAU9KK25"/>
<reference evidence="2" key="1">
    <citation type="submission" date="2021-11" db="EMBL/GenBank/DDBJ databases">
        <authorList>
            <person name="Islam A."/>
            <person name="Islam S."/>
            <person name="Flora M.S."/>
            <person name="Rahman M."/>
            <person name="Ziaur R.M."/>
            <person name="Epstein J.H."/>
            <person name="Hassan M."/>
            <person name="Klassen M."/>
            <person name="Woodard K."/>
            <person name="Webb A."/>
            <person name="Webby R.J."/>
            <person name="El Zowalaty M.E."/>
        </authorList>
    </citation>
    <scope>NUCLEOTIDE SEQUENCE</scope>
    <source>
        <strain evidence="2">Pbs3</strain>
    </source>
</reference>
<dbReference type="InterPro" id="IPR000195">
    <property type="entry name" value="Rab-GAP-TBC_dom"/>
</dbReference>
<accession>A0AAU9KK25</accession>
<dbReference type="Proteomes" id="UP001160483">
    <property type="component" value="Unassembled WGS sequence"/>
</dbReference>
<dbReference type="PROSITE" id="PS50086">
    <property type="entry name" value="TBC_RABGAP"/>
    <property type="match status" value="1"/>
</dbReference>
<dbReference type="PANTHER" id="PTHR22957">
    <property type="entry name" value="TBC1 DOMAIN FAMILY MEMBER GTPASE-ACTIVATING PROTEIN"/>
    <property type="match status" value="1"/>
</dbReference>
<dbReference type="EMBL" id="CAKKTJ010000016">
    <property type="protein sequence ID" value="CAH0473223.1"/>
    <property type="molecule type" value="Genomic_DNA"/>
</dbReference>
<evidence type="ECO:0000313" key="3">
    <source>
        <dbReference type="Proteomes" id="UP001160483"/>
    </source>
</evidence>
<gene>
    <name evidence="2" type="ORF">PBS003_LOCUS131</name>
</gene>
<dbReference type="InterPro" id="IPR035969">
    <property type="entry name" value="Rab-GAP_TBC_sf"/>
</dbReference>
<dbReference type="SUPFAM" id="SSF47923">
    <property type="entry name" value="Ypt/Rab-GAP domain of gyp1p"/>
    <property type="match status" value="2"/>
</dbReference>
<sequence length="637" mass="73787">MPQSRKDWFLTSRACELKQSSILEYQDYVRLSKCCTSSQFEEDLHQIELDLARTGESIRLFLLLDDKHATFQDTLDDNTNNEITSHVMNQYVPLLRKILVAYCMRNPRVGYVQGHADVICFLLGHINNKRDDEETFWVYASVIERVFPEDFFARKPKLHGFQVDCKLYHELVVRKLVPLHPVLAKVDLPLVTTLLSCKWFVSLWVGETPLPVLCEIWDAMLGEDDGTILHLLVALHFLKLAIDKIQLYMEMEQWDSSYIYKIVLGQCQNATEISLQTLFQQGRTLYGLKDESVENMRAALRLLPLLRKAELTVLAKQTHFNQLEMTRLQDEFTFLRFQRKAHCRSKLRGLRQDEIEHILAREFNTWPDEIHDPIYRFLKPDGYGNVSYYSLIQFLSVASRGTPEEKAHLFFQILNPRCRKYLDRKGIQQLADVLCCLLTNRMVEEADGRQLHVLRRNEHGDSISGAAKSPLLRRHFRKKLLSLATSDGQLQFTQWLKYALADSEIAQLIACENTQRHSSRIKSHSLIFLDMTPIQPTLGRASSESFLHHPSHPSNTAETSEHCLPDVTKYGVNAAPFLKIHRENESAERRQVTLLSSNMTKKFETSWPPAEAEVRCFFGEPFETGSPYVFWCQCTIS</sequence>
<feature type="domain" description="Rab-GAP TBC" evidence="1">
    <location>
        <begin position="1"/>
        <end position="224"/>
    </location>
</feature>
<dbReference type="Pfam" id="PF00566">
    <property type="entry name" value="RabGAP-TBC"/>
    <property type="match status" value="1"/>
</dbReference>
<comment type="caution">
    <text evidence="2">The sequence shown here is derived from an EMBL/GenBank/DDBJ whole genome shotgun (WGS) entry which is preliminary data.</text>
</comment>
<organism evidence="2 3">
    <name type="scientific">Peronospora belbahrii</name>
    <dbReference type="NCBI Taxonomy" id="622444"/>
    <lineage>
        <taxon>Eukaryota</taxon>
        <taxon>Sar</taxon>
        <taxon>Stramenopiles</taxon>
        <taxon>Oomycota</taxon>
        <taxon>Peronosporomycetes</taxon>
        <taxon>Peronosporales</taxon>
        <taxon>Peronosporaceae</taxon>
        <taxon>Peronospora</taxon>
    </lineage>
</organism>
<dbReference type="Gene3D" id="1.10.8.270">
    <property type="entry name" value="putative rabgap domain of human tbc1 domain family member 14 like domains"/>
    <property type="match status" value="1"/>
</dbReference>
<name>A0AAU9KK25_9STRA</name>
<protein>
    <recommendedName>
        <fullName evidence="1">Rab-GAP TBC domain-containing protein</fullName>
    </recommendedName>
</protein>